<dbReference type="Gene3D" id="3.40.50.1820">
    <property type="entry name" value="alpha/beta hydrolase"/>
    <property type="match status" value="1"/>
</dbReference>
<dbReference type="AlphaFoldDB" id="A0A804PTS5"/>
<evidence type="ECO:0000313" key="2">
    <source>
        <dbReference type="EnsemblPlants" id="Zm00001eb271420_P004"/>
    </source>
</evidence>
<evidence type="ECO:0000313" key="3">
    <source>
        <dbReference type="Proteomes" id="UP000007305"/>
    </source>
</evidence>
<reference evidence="2" key="3">
    <citation type="submission" date="2021-05" db="UniProtKB">
        <authorList>
            <consortium name="EnsemblPlants"/>
        </authorList>
    </citation>
    <scope>IDENTIFICATION</scope>
    <source>
        <strain evidence="2">cv. B73</strain>
    </source>
</reference>
<dbReference type="OrthoDB" id="2152248at2759"/>
<organism evidence="2 3">
    <name type="scientific">Zea mays</name>
    <name type="common">Maize</name>
    <dbReference type="NCBI Taxonomy" id="4577"/>
    <lineage>
        <taxon>Eukaryota</taxon>
        <taxon>Viridiplantae</taxon>
        <taxon>Streptophyta</taxon>
        <taxon>Embryophyta</taxon>
        <taxon>Tracheophyta</taxon>
        <taxon>Spermatophyta</taxon>
        <taxon>Magnoliopsida</taxon>
        <taxon>Liliopsida</taxon>
        <taxon>Poales</taxon>
        <taxon>Poaceae</taxon>
        <taxon>PACMAD clade</taxon>
        <taxon>Panicoideae</taxon>
        <taxon>Andropogonodae</taxon>
        <taxon>Andropogoneae</taxon>
        <taxon>Tripsacinae</taxon>
        <taxon>Zea</taxon>
    </lineage>
</organism>
<protein>
    <recommendedName>
        <fullName evidence="1">AB hydrolase-1 domain-containing protein</fullName>
    </recommendedName>
</protein>
<reference evidence="3" key="1">
    <citation type="journal article" date="2009" name="Science">
        <title>The B73 maize genome: complexity, diversity, and dynamics.</title>
        <authorList>
            <person name="Schnable P.S."/>
            <person name="Ware D."/>
            <person name="Fulton R.S."/>
            <person name="Stein J.C."/>
            <person name="Wei F."/>
            <person name="Pasternak S."/>
            <person name="Liang C."/>
            <person name="Zhang J."/>
            <person name="Fulton L."/>
            <person name="Graves T.A."/>
            <person name="Minx P."/>
            <person name="Reily A.D."/>
            <person name="Courtney L."/>
            <person name="Kruchowski S.S."/>
            <person name="Tomlinson C."/>
            <person name="Strong C."/>
            <person name="Delehaunty K."/>
            <person name="Fronick C."/>
            <person name="Courtney B."/>
            <person name="Rock S.M."/>
            <person name="Belter E."/>
            <person name="Du F."/>
            <person name="Kim K."/>
            <person name="Abbott R.M."/>
            <person name="Cotton M."/>
            <person name="Levy A."/>
            <person name="Marchetto P."/>
            <person name="Ochoa K."/>
            <person name="Jackson S.M."/>
            <person name="Gillam B."/>
            <person name="Chen W."/>
            <person name="Yan L."/>
            <person name="Higginbotham J."/>
            <person name="Cardenas M."/>
            <person name="Waligorski J."/>
            <person name="Applebaum E."/>
            <person name="Phelps L."/>
            <person name="Falcone J."/>
            <person name="Kanchi K."/>
            <person name="Thane T."/>
            <person name="Scimone A."/>
            <person name="Thane N."/>
            <person name="Henke J."/>
            <person name="Wang T."/>
            <person name="Ruppert J."/>
            <person name="Shah N."/>
            <person name="Rotter K."/>
            <person name="Hodges J."/>
            <person name="Ingenthron E."/>
            <person name="Cordes M."/>
            <person name="Kohlberg S."/>
            <person name="Sgro J."/>
            <person name="Delgado B."/>
            <person name="Mead K."/>
            <person name="Chinwalla A."/>
            <person name="Leonard S."/>
            <person name="Crouse K."/>
            <person name="Collura K."/>
            <person name="Kudrna D."/>
            <person name="Currie J."/>
            <person name="He R."/>
            <person name="Angelova A."/>
            <person name="Rajasekar S."/>
            <person name="Mueller T."/>
            <person name="Lomeli R."/>
            <person name="Scara G."/>
            <person name="Ko A."/>
            <person name="Delaney K."/>
            <person name="Wissotski M."/>
            <person name="Lopez G."/>
            <person name="Campos D."/>
            <person name="Braidotti M."/>
            <person name="Ashley E."/>
            <person name="Golser W."/>
            <person name="Kim H."/>
            <person name="Lee S."/>
            <person name="Lin J."/>
            <person name="Dujmic Z."/>
            <person name="Kim W."/>
            <person name="Talag J."/>
            <person name="Zuccolo A."/>
            <person name="Fan C."/>
            <person name="Sebastian A."/>
            <person name="Kramer M."/>
            <person name="Spiegel L."/>
            <person name="Nascimento L."/>
            <person name="Zutavern T."/>
            <person name="Miller B."/>
            <person name="Ambroise C."/>
            <person name="Muller S."/>
            <person name="Spooner W."/>
            <person name="Narechania A."/>
            <person name="Ren L."/>
            <person name="Wei S."/>
            <person name="Kumari S."/>
            <person name="Faga B."/>
            <person name="Levy M.J."/>
            <person name="McMahan L."/>
            <person name="Van Buren P."/>
            <person name="Vaughn M.W."/>
            <person name="Ying K."/>
            <person name="Yeh C.-T."/>
            <person name="Emrich S.J."/>
            <person name="Jia Y."/>
            <person name="Kalyanaraman A."/>
            <person name="Hsia A.-P."/>
            <person name="Barbazuk W.B."/>
            <person name="Baucom R.S."/>
            <person name="Brutnell T.P."/>
            <person name="Carpita N.C."/>
            <person name="Chaparro C."/>
            <person name="Chia J.-M."/>
            <person name="Deragon J.-M."/>
            <person name="Estill J.C."/>
            <person name="Fu Y."/>
            <person name="Jeddeloh J.A."/>
            <person name="Han Y."/>
            <person name="Lee H."/>
            <person name="Li P."/>
            <person name="Lisch D.R."/>
            <person name="Liu S."/>
            <person name="Liu Z."/>
            <person name="Nagel D.H."/>
            <person name="McCann M.C."/>
            <person name="SanMiguel P."/>
            <person name="Myers A.M."/>
            <person name="Nettleton D."/>
            <person name="Nguyen J."/>
            <person name="Penning B.W."/>
            <person name="Ponnala L."/>
            <person name="Schneider K.L."/>
            <person name="Schwartz D.C."/>
            <person name="Sharma A."/>
            <person name="Soderlund C."/>
            <person name="Springer N.M."/>
            <person name="Sun Q."/>
            <person name="Wang H."/>
            <person name="Waterman M."/>
            <person name="Westerman R."/>
            <person name="Wolfgruber T.K."/>
            <person name="Yang L."/>
            <person name="Yu Y."/>
            <person name="Zhang L."/>
            <person name="Zhou S."/>
            <person name="Zhu Q."/>
            <person name="Bennetzen J.L."/>
            <person name="Dawe R.K."/>
            <person name="Jiang J."/>
            <person name="Jiang N."/>
            <person name="Presting G.G."/>
            <person name="Wessler S.R."/>
            <person name="Aluru S."/>
            <person name="Martienssen R.A."/>
            <person name="Clifton S.W."/>
            <person name="McCombie W.R."/>
            <person name="Wing R.A."/>
            <person name="Wilson R.K."/>
        </authorList>
    </citation>
    <scope>NUCLEOTIDE SEQUENCE [LARGE SCALE GENOMIC DNA]</scope>
    <source>
        <strain evidence="3">cv. B73</strain>
    </source>
</reference>
<evidence type="ECO:0007829" key="4">
    <source>
        <dbReference type="PeptideAtlas" id="A0A804PTS5"/>
    </source>
</evidence>
<dbReference type="PANTHER" id="PTHR47381">
    <property type="entry name" value="ALPHA/BETA-HYDROLASES SUPERFAMILY PROTEIN"/>
    <property type="match status" value="1"/>
</dbReference>
<dbReference type="Gramene" id="Zm00001eb271420_T004">
    <property type="protein sequence ID" value="Zm00001eb271420_P004"/>
    <property type="gene ID" value="Zm00001eb271420"/>
</dbReference>
<dbReference type="InterPro" id="IPR000073">
    <property type="entry name" value="AB_hydrolase_1"/>
</dbReference>
<feature type="domain" description="AB hydrolase-1" evidence="1">
    <location>
        <begin position="54"/>
        <end position="254"/>
    </location>
</feature>
<reference evidence="2" key="2">
    <citation type="submission" date="2019-07" db="EMBL/GenBank/DDBJ databases">
        <authorList>
            <person name="Seetharam A."/>
            <person name="Woodhouse M."/>
            <person name="Cannon E."/>
        </authorList>
    </citation>
    <scope>NUCLEOTIDE SEQUENCE [LARGE SCALE GENOMIC DNA]</scope>
    <source>
        <strain evidence="2">cv. B73</strain>
    </source>
</reference>
<keyword evidence="3" id="KW-1185">Reference proteome</keyword>
<evidence type="ECO:0000259" key="1">
    <source>
        <dbReference type="Pfam" id="PF12697"/>
    </source>
</evidence>
<dbReference type="InterPro" id="IPR029058">
    <property type="entry name" value="AB_hydrolase_fold"/>
</dbReference>
<dbReference type="Pfam" id="PF12697">
    <property type="entry name" value="Abhydrolase_6"/>
    <property type="match status" value="1"/>
</dbReference>
<dbReference type="SUPFAM" id="SSF53474">
    <property type="entry name" value="alpha/beta-Hydrolases"/>
    <property type="match status" value="1"/>
</dbReference>
<dbReference type="Proteomes" id="UP000007305">
    <property type="component" value="Chromosome 6"/>
</dbReference>
<proteinExistence type="evidence at protein level"/>
<keyword evidence="4" id="KW-1267">Proteomics identification</keyword>
<dbReference type="EnsemblPlants" id="Zm00001eb271420_T004">
    <property type="protein sequence ID" value="Zm00001eb271420_P004"/>
    <property type="gene ID" value="Zm00001eb271420"/>
</dbReference>
<gene>
    <name evidence="2" type="primary">LOC100276046</name>
</gene>
<accession>A0A804PTS5</accession>
<sequence length="318" mass="35007">MAASATDADAGAGLRSEFLQVLLSRRRDLLGEQGRVPVLLLKLDDPVPRRKPAIVFLHSSYKCKEWLRPLLEAYASKGYVCVAIDSRYHGERASNETTYIDALKSAWRNGDTMPFVFDTVWDLVKLGDYLGEREDVDPCRVGITGESLGGMHAWFAAFVDTRYSVVVPIIGVQGFRWAIDNNMWLARVNSIRPLFEEARIDLGKSELDTEVVERVWEKIAPGLDSQFDAPYSLPLLAPRPLLLLNGAEDPRCPISGLGEAISKTAKAYEESGCAEKFMGGFVADQMTSSWHAVSIGVGAWHVATRVAAAVAAEAMATW</sequence>
<name>A0A804PTS5_MAIZE</name>
<dbReference type="PANTHER" id="PTHR47381:SF3">
    <property type="entry name" value="ALPHA_BETA-HYDROLASES SUPERFAMILY PROTEIN"/>
    <property type="match status" value="1"/>
</dbReference>